<dbReference type="InterPro" id="IPR036869">
    <property type="entry name" value="J_dom_sf"/>
</dbReference>
<protein>
    <recommendedName>
        <fullName evidence="2">J domain-containing protein</fullName>
    </recommendedName>
</protein>
<feature type="compositionally biased region" description="Polar residues" evidence="1">
    <location>
        <begin position="736"/>
        <end position="759"/>
    </location>
</feature>
<dbReference type="SMART" id="SM00271">
    <property type="entry name" value="DnaJ"/>
    <property type="match status" value="1"/>
</dbReference>
<dbReference type="Gene3D" id="1.10.287.110">
    <property type="entry name" value="DnaJ domain"/>
    <property type="match status" value="1"/>
</dbReference>
<name>A0AAV8TKB6_9ROSI</name>
<keyword evidence="4" id="KW-1185">Reference proteome</keyword>
<reference evidence="3 4" key="1">
    <citation type="submission" date="2021-09" db="EMBL/GenBank/DDBJ databases">
        <title>Genomic insights and catalytic innovation underlie evolution of tropane alkaloids biosynthesis.</title>
        <authorList>
            <person name="Wang Y.-J."/>
            <person name="Tian T."/>
            <person name="Huang J.-P."/>
            <person name="Huang S.-X."/>
        </authorList>
    </citation>
    <scope>NUCLEOTIDE SEQUENCE [LARGE SCALE GENOMIC DNA]</scope>
    <source>
        <strain evidence="3">KIB-2018</strain>
        <tissue evidence="3">Leaf</tissue>
    </source>
</reference>
<organism evidence="3 4">
    <name type="scientific">Erythroxylum novogranatense</name>
    <dbReference type="NCBI Taxonomy" id="1862640"/>
    <lineage>
        <taxon>Eukaryota</taxon>
        <taxon>Viridiplantae</taxon>
        <taxon>Streptophyta</taxon>
        <taxon>Embryophyta</taxon>
        <taxon>Tracheophyta</taxon>
        <taxon>Spermatophyta</taxon>
        <taxon>Magnoliopsida</taxon>
        <taxon>eudicotyledons</taxon>
        <taxon>Gunneridae</taxon>
        <taxon>Pentapetalae</taxon>
        <taxon>rosids</taxon>
        <taxon>fabids</taxon>
        <taxon>Malpighiales</taxon>
        <taxon>Erythroxylaceae</taxon>
        <taxon>Erythroxylum</taxon>
    </lineage>
</organism>
<evidence type="ECO:0000313" key="4">
    <source>
        <dbReference type="Proteomes" id="UP001159364"/>
    </source>
</evidence>
<dbReference type="Pfam" id="PF00226">
    <property type="entry name" value="DnaJ"/>
    <property type="match status" value="1"/>
</dbReference>
<accession>A0AAV8TKB6</accession>
<dbReference type="CDD" id="cd06257">
    <property type="entry name" value="DnaJ"/>
    <property type="match status" value="1"/>
</dbReference>
<dbReference type="PANTHER" id="PTHR45089">
    <property type="entry name" value="DNAJ HEAT SHOCK AMINO-TERMINAL DOMAIN PROTEIN-RELATED"/>
    <property type="match status" value="1"/>
</dbReference>
<dbReference type="EMBL" id="JAIWQS010000005">
    <property type="protein sequence ID" value="KAJ8766394.1"/>
    <property type="molecule type" value="Genomic_DNA"/>
</dbReference>
<evidence type="ECO:0000259" key="2">
    <source>
        <dbReference type="PROSITE" id="PS50076"/>
    </source>
</evidence>
<feature type="compositionally biased region" description="Basic and acidic residues" evidence="1">
    <location>
        <begin position="332"/>
        <end position="350"/>
    </location>
</feature>
<sequence length="864" mass="97068">MDCNREEAIRAKGIAESKMQSKDFVSARRFALKAQQLYKDLDNISQILMVCDVHCAAEKKLFGNEMDWYGILQIEQTADEALIKKQYRKFALQLHPDKNRFPGAEAAFKLIGEAQRVLLDKGKRSLHDIKRKASMNKTIPPLKQPQKATYNTNHVAHNSFGGKFKGINSHHQQPQEGTVQQHPSDRATFWTTCPFCNVNYQYYTEVMNKSLLCRSCNRSFIAYKKISQGPTETNSNQAAFVHRKDVPYQGACKVDLGNRGTAFAEHLKNAFSQKQSCNREFNSGTERKDIPCQSSIQGMSNGECLKRAFSQKQGCNAEFNIGTESGKKRRKIETESSEKCDFKAKVRSDSHGGSPRRSGRRKQPVSYNENAGGDEEFTSHPKKARGTGSSCAIDEQKDNELKGDVSETNKQSSEGANCKDESEVKQVKHQESSLDGVKTRNVNHEKVEGNVWKESSGAHVSLTSDSSSKSKSETSTCAYDEPDFNDFEKHRNEECFSAGQIWALYDSVDAMPRFYALIRKVFSPGFKVRITWLESAPDEKTEIEGVNEVLPVGCGKYVLGGSEYSNKRLMFSHVIPWEKGKPKDPYKIYPRQGQTWALFKNRDAKWKSDADSNRKYDYEFVEVLSDYSDDVGVCVAFLHKLKGFVSVFCRVGEQSFQIPSAKLSRFSHMVPSFKLTGKEVECGSKSFELDPASLPKNIIEIALSEDLGAGVADGVPIDSSSKPYNKVNCEKELEGRNSTPMAESAGTKESQLGHNSNDINNGDVIEVPDAEFFDFDAEKSIDKIKVGQIWALYSAEDGLPKYYGLISKIDSAQGCTIHVRWLTSCASKDIPRWNDKNMLVCCGRFRFENRAGMLINLLNSFHIR</sequence>
<feature type="region of interest" description="Disordered" evidence="1">
    <location>
        <begin position="325"/>
        <end position="477"/>
    </location>
</feature>
<dbReference type="AlphaFoldDB" id="A0AAV8TKB6"/>
<dbReference type="PROSITE" id="PS50076">
    <property type="entry name" value="DNAJ_2"/>
    <property type="match status" value="1"/>
</dbReference>
<dbReference type="PRINTS" id="PR00625">
    <property type="entry name" value="JDOMAIN"/>
</dbReference>
<feature type="region of interest" description="Disordered" evidence="1">
    <location>
        <begin position="732"/>
        <end position="759"/>
    </location>
</feature>
<comment type="caution">
    <text evidence="3">The sequence shown here is derived from an EMBL/GenBank/DDBJ whole genome shotgun (WGS) entry which is preliminary data.</text>
</comment>
<dbReference type="Proteomes" id="UP001159364">
    <property type="component" value="Linkage Group LG05"/>
</dbReference>
<dbReference type="PANTHER" id="PTHR45089:SF24">
    <property type="entry name" value="DNAJ HEAT SHOCK N-TERMINAL DOMAIN-CONTAINING PROTEIN"/>
    <property type="match status" value="1"/>
</dbReference>
<feature type="domain" description="J" evidence="2">
    <location>
        <begin position="67"/>
        <end position="131"/>
    </location>
</feature>
<evidence type="ECO:0000313" key="3">
    <source>
        <dbReference type="EMBL" id="KAJ8766394.1"/>
    </source>
</evidence>
<evidence type="ECO:0000256" key="1">
    <source>
        <dbReference type="SAM" id="MobiDB-lite"/>
    </source>
</evidence>
<feature type="compositionally biased region" description="Basic and acidic residues" evidence="1">
    <location>
        <begin position="394"/>
        <end position="407"/>
    </location>
</feature>
<feature type="compositionally biased region" description="Low complexity" evidence="1">
    <location>
        <begin position="461"/>
        <end position="476"/>
    </location>
</feature>
<feature type="compositionally biased region" description="Basic and acidic residues" evidence="1">
    <location>
        <begin position="417"/>
        <end position="432"/>
    </location>
</feature>
<dbReference type="SUPFAM" id="SSF46565">
    <property type="entry name" value="Chaperone J-domain"/>
    <property type="match status" value="1"/>
</dbReference>
<dbReference type="InterPro" id="IPR001623">
    <property type="entry name" value="DnaJ_domain"/>
</dbReference>
<gene>
    <name evidence="3" type="ORF">K2173_022453</name>
</gene>
<dbReference type="Pfam" id="PF11926">
    <property type="entry name" value="DUF3444"/>
    <property type="match status" value="2"/>
</dbReference>
<dbReference type="InterPro" id="IPR024593">
    <property type="entry name" value="DUF3444"/>
</dbReference>
<proteinExistence type="predicted"/>